<dbReference type="EMBL" id="CAACVG010007740">
    <property type="protein sequence ID" value="VEN46798.1"/>
    <property type="molecule type" value="Genomic_DNA"/>
</dbReference>
<proteinExistence type="predicted"/>
<dbReference type="PANTHER" id="PTHR46306:SF1">
    <property type="entry name" value="BTB_POZ DOMAIN-CONTAINING PROTEIN 9"/>
    <property type="match status" value="1"/>
</dbReference>
<evidence type="ECO:0000313" key="1">
    <source>
        <dbReference type="EMBL" id="VEN46798.1"/>
    </source>
</evidence>
<organism evidence="1 2">
    <name type="scientific">Callosobruchus maculatus</name>
    <name type="common">Southern cowpea weevil</name>
    <name type="synonym">Pulse bruchid</name>
    <dbReference type="NCBI Taxonomy" id="64391"/>
    <lineage>
        <taxon>Eukaryota</taxon>
        <taxon>Metazoa</taxon>
        <taxon>Ecdysozoa</taxon>
        <taxon>Arthropoda</taxon>
        <taxon>Hexapoda</taxon>
        <taxon>Insecta</taxon>
        <taxon>Pterygota</taxon>
        <taxon>Neoptera</taxon>
        <taxon>Endopterygota</taxon>
        <taxon>Coleoptera</taxon>
        <taxon>Polyphaga</taxon>
        <taxon>Cucujiformia</taxon>
        <taxon>Chrysomeloidea</taxon>
        <taxon>Chrysomelidae</taxon>
        <taxon>Bruchinae</taxon>
        <taxon>Bruchini</taxon>
        <taxon>Callosobruchus</taxon>
    </lineage>
</organism>
<protein>
    <submittedName>
        <fullName evidence="1">Uncharacterized protein</fullName>
    </submittedName>
</protein>
<gene>
    <name evidence="1" type="ORF">CALMAC_LOCUS8781</name>
</gene>
<dbReference type="PANTHER" id="PTHR46306">
    <property type="entry name" value="BTB/POZ DOMAIN-CONTAINING PROTEIN 9"/>
    <property type="match status" value="1"/>
</dbReference>
<dbReference type="GO" id="GO:0048512">
    <property type="term" value="P:circadian behavior"/>
    <property type="evidence" value="ECO:0007669"/>
    <property type="project" value="TreeGrafter"/>
</dbReference>
<accession>A0A653CFZ4</accession>
<sequence>MKCVRLPLMSVADILSVVRPARLVNPDTLLDAIAERTNIRLSKLPHRGQLLIDENVASPRLGSKVISGELMEYLLDGDYYTYDMEKGYTRHAISGPGDHGIIVKLGTPSIINHIRMLLWDRDIR</sequence>
<name>A0A653CFZ4_CALMS</name>
<dbReference type="Proteomes" id="UP000410492">
    <property type="component" value="Unassembled WGS sequence"/>
</dbReference>
<dbReference type="GO" id="GO:0050804">
    <property type="term" value="P:modulation of chemical synaptic transmission"/>
    <property type="evidence" value="ECO:0007669"/>
    <property type="project" value="TreeGrafter"/>
</dbReference>
<reference evidence="1 2" key="1">
    <citation type="submission" date="2019-01" db="EMBL/GenBank/DDBJ databases">
        <authorList>
            <person name="Sayadi A."/>
        </authorList>
    </citation>
    <scope>NUCLEOTIDE SEQUENCE [LARGE SCALE GENOMIC DNA]</scope>
</reference>
<dbReference type="GO" id="GO:0005737">
    <property type="term" value="C:cytoplasm"/>
    <property type="evidence" value="ECO:0007669"/>
    <property type="project" value="TreeGrafter"/>
</dbReference>
<dbReference type="AlphaFoldDB" id="A0A653CFZ4"/>
<evidence type="ECO:0000313" key="2">
    <source>
        <dbReference type="Proteomes" id="UP000410492"/>
    </source>
</evidence>
<keyword evidence="2" id="KW-1185">Reference proteome</keyword>
<dbReference type="GO" id="GO:0008344">
    <property type="term" value="P:adult locomotory behavior"/>
    <property type="evidence" value="ECO:0007669"/>
    <property type="project" value="TreeGrafter"/>
</dbReference>
<dbReference type="OrthoDB" id="9997739at2759"/>
<dbReference type="InterPro" id="IPR052407">
    <property type="entry name" value="BTB_POZ_domain_cont_9"/>
</dbReference>